<keyword evidence="2" id="KW-1185">Reference proteome</keyword>
<name>A0ABR2CMF8_9ROSI</name>
<evidence type="ECO:0000313" key="1">
    <source>
        <dbReference type="EMBL" id="KAK8520833.1"/>
    </source>
</evidence>
<sequence length="105" mass="11828">MVVLATLLSPSHGMNPILAGLACSFLFKLSFNFDLLHRGCMDLWRGIRFLPYQIGHVAFGIEPALIGNRRSWQQALQILYGRVTNVRRSPPSVETSFDHLTMISL</sequence>
<evidence type="ECO:0000313" key="2">
    <source>
        <dbReference type="Proteomes" id="UP001472677"/>
    </source>
</evidence>
<gene>
    <name evidence="1" type="ORF">V6N12_004759</name>
</gene>
<comment type="caution">
    <text evidence="1">The sequence shown here is derived from an EMBL/GenBank/DDBJ whole genome shotgun (WGS) entry which is preliminary data.</text>
</comment>
<reference evidence="1 2" key="1">
    <citation type="journal article" date="2024" name="G3 (Bethesda)">
        <title>Genome assembly of Hibiscus sabdariffa L. provides insights into metabolisms of medicinal natural products.</title>
        <authorList>
            <person name="Kim T."/>
        </authorList>
    </citation>
    <scope>NUCLEOTIDE SEQUENCE [LARGE SCALE GENOMIC DNA]</scope>
    <source>
        <strain evidence="1">TK-2024</strain>
        <tissue evidence="1">Old leaves</tissue>
    </source>
</reference>
<dbReference type="Proteomes" id="UP001472677">
    <property type="component" value="Unassembled WGS sequence"/>
</dbReference>
<proteinExistence type="predicted"/>
<dbReference type="PANTHER" id="PTHR38925:SF1">
    <property type="entry name" value="PROTEIN, PUTATIVE-RELATED"/>
    <property type="match status" value="1"/>
</dbReference>
<accession>A0ABR2CMF8</accession>
<protein>
    <submittedName>
        <fullName evidence="1">Uncharacterized protein</fullName>
    </submittedName>
</protein>
<dbReference type="EMBL" id="JBBPBM010000048">
    <property type="protein sequence ID" value="KAK8520833.1"/>
    <property type="molecule type" value="Genomic_DNA"/>
</dbReference>
<dbReference type="PANTHER" id="PTHR38925">
    <property type="entry name" value="PROTEIN, PUTATIVE-RELATED"/>
    <property type="match status" value="1"/>
</dbReference>
<organism evidence="1 2">
    <name type="scientific">Hibiscus sabdariffa</name>
    <name type="common">roselle</name>
    <dbReference type="NCBI Taxonomy" id="183260"/>
    <lineage>
        <taxon>Eukaryota</taxon>
        <taxon>Viridiplantae</taxon>
        <taxon>Streptophyta</taxon>
        <taxon>Embryophyta</taxon>
        <taxon>Tracheophyta</taxon>
        <taxon>Spermatophyta</taxon>
        <taxon>Magnoliopsida</taxon>
        <taxon>eudicotyledons</taxon>
        <taxon>Gunneridae</taxon>
        <taxon>Pentapetalae</taxon>
        <taxon>rosids</taxon>
        <taxon>malvids</taxon>
        <taxon>Malvales</taxon>
        <taxon>Malvaceae</taxon>
        <taxon>Malvoideae</taxon>
        <taxon>Hibiscus</taxon>
    </lineage>
</organism>